<evidence type="ECO:0000256" key="11">
    <source>
        <dbReference type="HAMAP-Rule" id="MF_00454"/>
    </source>
</evidence>
<gene>
    <name evidence="11 12" type="primary">crcB</name>
    <name evidence="11" type="synonym">fluC</name>
    <name evidence="12" type="ORF">DF188_03435</name>
</gene>
<comment type="catalytic activity">
    <reaction evidence="10">
        <text>fluoride(in) = fluoride(out)</text>
        <dbReference type="Rhea" id="RHEA:76159"/>
        <dbReference type="ChEBI" id="CHEBI:17051"/>
    </reaction>
    <physiologicalReaction direction="left-to-right" evidence="10">
        <dbReference type="Rhea" id="RHEA:76160"/>
    </physiologicalReaction>
</comment>
<protein>
    <recommendedName>
        <fullName evidence="11">Fluoride-specific ion channel FluC</fullName>
    </recommendedName>
</protein>
<keyword evidence="3" id="KW-0997">Cell inner membrane</keyword>
<evidence type="ECO:0000256" key="6">
    <source>
        <dbReference type="ARBA" id="ARBA00023065"/>
    </source>
</evidence>
<keyword evidence="6 11" id="KW-0406">Ion transport</keyword>
<dbReference type="InterPro" id="IPR003691">
    <property type="entry name" value="FluC"/>
</dbReference>
<evidence type="ECO:0000256" key="8">
    <source>
        <dbReference type="ARBA" id="ARBA00023303"/>
    </source>
</evidence>
<feature type="binding site" evidence="11">
    <location>
        <position position="78"/>
    </location>
    <ligand>
        <name>Na(+)</name>
        <dbReference type="ChEBI" id="CHEBI:29101"/>
        <note>structural</note>
    </ligand>
</feature>
<keyword evidence="11" id="KW-0813">Transport</keyword>
<keyword evidence="2 11" id="KW-1003">Cell membrane</keyword>
<keyword evidence="4 11" id="KW-0812">Transmembrane</keyword>
<evidence type="ECO:0000256" key="1">
    <source>
        <dbReference type="ARBA" id="ARBA00004651"/>
    </source>
</evidence>
<sequence>MFLEFKTLIAIAIGGAVGSILRAITVFYQTKYYPVDFPLGILIVNILGSLILGFVYFYISNFIVSENVRFLIITGFLGGLTTFSTFALDSYLLLNSSLSLAILNIILNISGSIFAIFLGVKIAQFIFK</sequence>
<dbReference type="HAMAP" id="MF_00454">
    <property type="entry name" value="FluC"/>
    <property type="match status" value="1"/>
</dbReference>
<reference evidence="12 13" key="1">
    <citation type="submission" date="2018-05" db="EMBL/GenBank/DDBJ databases">
        <title>Antimicrobial susceptibility testing and genomic analysis of Arcobacter skirrowii strains and one Arcobacter butzleri isolated from German poultry farms.</title>
        <authorList>
            <person name="Haenel I."/>
            <person name="Hotzel H."/>
            <person name="Tomaso H."/>
            <person name="Busch A."/>
        </authorList>
    </citation>
    <scope>NUCLEOTIDE SEQUENCE [LARGE SCALE GENOMIC DNA]</scope>
    <source>
        <strain evidence="13">v</strain>
    </source>
</reference>
<comment type="function">
    <text evidence="11">Fluoride-specific ion channel. Important for reducing fluoride concentration in the cell, thus reducing its toxicity.</text>
</comment>
<evidence type="ECO:0000256" key="4">
    <source>
        <dbReference type="ARBA" id="ARBA00022692"/>
    </source>
</evidence>
<accession>A0A2U2C1I4</accession>
<dbReference type="Proteomes" id="UP000245014">
    <property type="component" value="Unassembled WGS sequence"/>
</dbReference>
<feature type="transmembrane region" description="Helical" evidence="11">
    <location>
        <begin position="71"/>
        <end position="94"/>
    </location>
</feature>
<comment type="similarity">
    <text evidence="9 11">Belongs to the fluoride channel Fluc/FEX (TC 1.A.43) family.</text>
</comment>
<organism evidence="12 13">
    <name type="scientific">Aliarcobacter skirrowii</name>
    <dbReference type="NCBI Taxonomy" id="28200"/>
    <lineage>
        <taxon>Bacteria</taxon>
        <taxon>Pseudomonadati</taxon>
        <taxon>Campylobacterota</taxon>
        <taxon>Epsilonproteobacteria</taxon>
        <taxon>Campylobacterales</taxon>
        <taxon>Arcobacteraceae</taxon>
        <taxon>Aliarcobacter</taxon>
    </lineage>
</organism>
<dbReference type="EMBL" id="QEYI01000002">
    <property type="protein sequence ID" value="PWE22176.1"/>
    <property type="molecule type" value="Genomic_DNA"/>
</dbReference>
<dbReference type="RefSeq" id="WP_109066632.1">
    <property type="nucleotide sequence ID" value="NZ_JAODBW010000002.1"/>
</dbReference>
<evidence type="ECO:0000313" key="13">
    <source>
        <dbReference type="Proteomes" id="UP000245014"/>
    </source>
</evidence>
<feature type="transmembrane region" description="Helical" evidence="11">
    <location>
        <begin position="100"/>
        <end position="120"/>
    </location>
</feature>
<evidence type="ECO:0000256" key="7">
    <source>
        <dbReference type="ARBA" id="ARBA00023136"/>
    </source>
</evidence>
<dbReference type="PANTHER" id="PTHR28259">
    <property type="entry name" value="FLUORIDE EXPORT PROTEIN 1-RELATED"/>
    <property type="match status" value="1"/>
</dbReference>
<evidence type="ECO:0000313" key="12">
    <source>
        <dbReference type="EMBL" id="PWE22176.1"/>
    </source>
</evidence>
<dbReference type="GO" id="GO:0062054">
    <property type="term" value="F:fluoride channel activity"/>
    <property type="evidence" value="ECO:0007669"/>
    <property type="project" value="UniProtKB-UniRule"/>
</dbReference>
<evidence type="ECO:0000256" key="3">
    <source>
        <dbReference type="ARBA" id="ARBA00022519"/>
    </source>
</evidence>
<evidence type="ECO:0000256" key="2">
    <source>
        <dbReference type="ARBA" id="ARBA00022475"/>
    </source>
</evidence>
<proteinExistence type="inferred from homology"/>
<dbReference type="PANTHER" id="PTHR28259:SF1">
    <property type="entry name" value="FLUORIDE EXPORT PROTEIN 1-RELATED"/>
    <property type="match status" value="1"/>
</dbReference>
<name>A0A2U2C1I4_9BACT</name>
<dbReference type="Pfam" id="PF02537">
    <property type="entry name" value="CRCB"/>
    <property type="match status" value="1"/>
</dbReference>
<dbReference type="GO" id="GO:0046872">
    <property type="term" value="F:metal ion binding"/>
    <property type="evidence" value="ECO:0007669"/>
    <property type="project" value="UniProtKB-KW"/>
</dbReference>
<keyword evidence="5 11" id="KW-1133">Transmembrane helix</keyword>
<keyword evidence="11" id="KW-0915">Sodium</keyword>
<keyword evidence="7 11" id="KW-0472">Membrane</keyword>
<evidence type="ECO:0000256" key="5">
    <source>
        <dbReference type="ARBA" id="ARBA00022989"/>
    </source>
</evidence>
<feature type="binding site" evidence="11">
    <location>
        <position position="81"/>
    </location>
    <ligand>
        <name>Na(+)</name>
        <dbReference type="ChEBI" id="CHEBI:29101"/>
        <note>structural</note>
    </ligand>
</feature>
<feature type="transmembrane region" description="Helical" evidence="11">
    <location>
        <begin position="39"/>
        <end position="59"/>
    </location>
</feature>
<evidence type="ECO:0000256" key="9">
    <source>
        <dbReference type="ARBA" id="ARBA00035120"/>
    </source>
</evidence>
<dbReference type="GO" id="GO:0005886">
    <property type="term" value="C:plasma membrane"/>
    <property type="evidence" value="ECO:0007669"/>
    <property type="project" value="UniProtKB-SubCell"/>
</dbReference>
<keyword evidence="11" id="KW-0479">Metal-binding</keyword>
<keyword evidence="8 11" id="KW-0407">Ion channel</keyword>
<evidence type="ECO:0000256" key="10">
    <source>
        <dbReference type="ARBA" id="ARBA00035585"/>
    </source>
</evidence>
<dbReference type="NCBIfam" id="TIGR00494">
    <property type="entry name" value="crcB"/>
    <property type="match status" value="1"/>
</dbReference>
<comment type="caution">
    <text evidence="12">The sequence shown here is derived from an EMBL/GenBank/DDBJ whole genome shotgun (WGS) entry which is preliminary data.</text>
</comment>
<dbReference type="AlphaFoldDB" id="A0A2U2C1I4"/>
<dbReference type="GO" id="GO:0140114">
    <property type="term" value="P:cellular detoxification of fluoride"/>
    <property type="evidence" value="ECO:0007669"/>
    <property type="project" value="UniProtKB-UniRule"/>
</dbReference>
<dbReference type="STRING" id="28200.GCA_001572935_01119"/>
<comment type="activity regulation">
    <text evidence="11">Na(+) is not transported, but it plays an essential structural role and its presence is essential for fluoride channel function.</text>
</comment>
<comment type="subcellular location">
    <subcellularLocation>
        <location evidence="1 11">Cell membrane</location>
        <topology evidence="1 11">Multi-pass membrane protein</topology>
    </subcellularLocation>
</comment>